<name>A0ABR1E4C6_NECAM</name>
<dbReference type="Proteomes" id="UP001303046">
    <property type="component" value="Unassembled WGS sequence"/>
</dbReference>
<accession>A0ABR1E4C6</accession>
<evidence type="ECO:0000256" key="1">
    <source>
        <dbReference type="SAM" id="MobiDB-lite"/>
    </source>
</evidence>
<evidence type="ECO:0000313" key="2">
    <source>
        <dbReference type="EMBL" id="KAK6757537.1"/>
    </source>
</evidence>
<dbReference type="EMBL" id="JAVFWL010000005">
    <property type="protein sequence ID" value="KAK6757537.1"/>
    <property type="molecule type" value="Genomic_DNA"/>
</dbReference>
<protein>
    <submittedName>
        <fullName evidence="2">Uncharacterized protein</fullName>
    </submittedName>
</protein>
<proteinExistence type="predicted"/>
<reference evidence="2 3" key="1">
    <citation type="submission" date="2023-08" db="EMBL/GenBank/DDBJ databases">
        <title>A Necator americanus chromosomal reference genome.</title>
        <authorList>
            <person name="Ilik V."/>
            <person name="Petrzelkova K.J."/>
            <person name="Pardy F."/>
            <person name="Fuh T."/>
            <person name="Niatou-Singa F.S."/>
            <person name="Gouil Q."/>
            <person name="Baker L."/>
            <person name="Ritchie M.E."/>
            <person name="Jex A.R."/>
            <person name="Gazzola D."/>
            <person name="Li H."/>
            <person name="Toshio Fujiwara R."/>
            <person name="Zhan B."/>
            <person name="Aroian R.V."/>
            <person name="Pafco B."/>
            <person name="Schwarz E.M."/>
        </authorList>
    </citation>
    <scope>NUCLEOTIDE SEQUENCE [LARGE SCALE GENOMIC DNA]</scope>
    <source>
        <strain evidence="2 3">Aroian</strain>
        <tissue evidence="2">Whole animal</tissue>
    </source>
</reference>
<comment type="caution">
    <text evidence="2">The sequence shown here is derived from an EMBL/GenBank/DDBJ whole genome shotgun (WGS) entry which is preliminary data.</text>
</comment>
<organism evidence="2 3">
    <name type="scientific">Necator americanus</name>
    <name type="common">Human hookworm</name>
    <dbReference type="NCBI Taxonomy" id="51031"/>
    <lineage>
        <taxon>Eukaryota</taxon>
        <taxon>Metazoa</taxon>
        <taxon>Ecdysozoa</taxon>
        <taxon>Nematoda</taxon>
        <taxon>Chromadorea</taxon>
        <taxon>Rhabditida</taxon>
        <taxon>Rhabditina</taxon>
        <taxon>Rhabditomorpha</taxon>
        <taxon>Strongyloidea</taxon>
        <taxon>Ancylostomatidae</taxon>
        <taxon>Bunostominae</taxon>
        <taxon>Necator</taxon>
    </lineage>
</organism>
<keyword evidence="3" id="KW-1185">Reference proteome</keyword>
<evidence type="ECO:0000313" key="3">
    <source>
        <dbReference type="Proteomes" id="UP001303046"/>
    </source>
</evidence>
<sequence length="144" mass="16228">MNGGKNQRVVTSVVVGTRKKEDDANSFTKSIQDKENIPAFNIEEEVLLCICRDNIQLQFCLFRPHYLRAYLGEAPEKGVAYPAKRDRASKLAPRAKRFEKDGKIGIRRKPILHNCSVAASWVDRSESPSKNQLYSSGEEISTPC</sequence>
<gene>
    <name evidence="2" type="primary">Necator_chrV.g20177</name>
    <name evidence="2" type="ORF">RB195_015385</name>
</gene>
<feature type="region of interest" description="Disordered" evidence="1">
    <location>
        <begin position="124"/>
        <end position="144"/>
    </location>
</feature>
<feature type="compositionally biased region" description="Polar residues" evidence="1">
    <location>
        <begin position="128"/>
        <end position="144"/>
    </location>
</feature>